<protein>
    <submittedName>
        <fullName evidence="2">Uncharacterized protein</fullName>
    </submittedName>
</protein>
<comment type="caution">
    <text evidence="2">The sequence shown here is derived from an EMBL/GenBank/DDBJ whole genome shotgun (WGS) entry which is preliminary data.</text>
</comment>
<dbReference type="AlphaFoldDB" id="A0A8J2JP79"/>
<gene>
    <name evidence="2" type="ORF">AFUS01_LOCUS12580</name>
</gene>
<feature type="transmembrane region" description="Helical" evidence="1">
    <location>
        <begin position="136"/>
        <end position="157"/>
    </location>
</feature>
<proteinExistence type="predicted"/>
<dbReference type="EMBL" id="CAJVCH010099680">
    <property type="protein sequence ID" value="CAG7723494.1"/>
    <property type="molecule type" value="Genomic_DNA"/>
</dbReference>
<dbReference type="Proteomes" id="UP000708208">
    <property type="component" value="Unassembled WGS sequence"/>
</dbReference>
<keyword evidence="1" id="KW-1133">Transmembrane helix</keyword>
<name>A0A8J2JP79_9HEXA</name>
<feature type="transmembrane region" description="Helical" evidence="1">
    <location>
        <begin position="80"/>
        <end position="98"/>
    </location>
</feature>
<keyword evidence="1" id="KW-0812">Transmembrane</keyword>
<keyword evidence="1" id="KW-0472">Membrane</keyword>
<evidence type="ECO:0000256" key="1">
    <source>
        <dbReference type="SAM" id="Phobius"/>
    </source>
</evidence>
<accession>A0A8J2JP79</accession>
<evidence type="ECO:0000313" key="2">
    <source>
        <dbReference type="EMBL" id="CAG7723494.1"/>
    </source>
</evidence>
<keyword evidence="3" id="KW-1185">Reference proteome</keyword>
<sequence>MITLRDVRFNFILFDVLSILNLIPIQINKRTGKVCIQPSKLRFILWKLSLWGLTLKVILALILFPLTTVCFPDRLHAFDVPFHVLLSLVGTMILYYLYSTFICLPECIEYFVNSAIDSSNSRRNNKPSTKTVQEIVAIWLPFHVLPVPFVHAFKLVLDPHVSYSMFAWLRPNWQTPLVLFAFIVLETFWLAQSLYCASFMGFFGIVAIGDIQHKGEEGIRRLQMKKDQLWIPTRRLQEEIQKCRLDKAFQVPEVVKRYKLKIVNVSRNLHAKDSSGITRKAVSIYVQ</sequence>
<evidence type="ECO:0000313" key="3">
    <source>
        <dbReference type="Proteomes" id="UP000708208"/>
    </source>
</evidence>
<reference evidence="2" key="1">
    <citation type="submission" date="2021-06" db="EMBL/GenBank/DDBJ databases">
        <authorList>
            <person name="Hodson N. C."/>
            <person name="Mongue J. A."/>
            <person name="Jaron S. K."/>
        </authorList>
    </citation>
    <scope>NUCLEOTIDE SEQUENCE</scope>
</reference>
<feature type="transmembrane region" description="Helical" evidence="1">
    <location>
        <begin position="177"/>
        <end position="208"/>
    </location>
</feature>
<feature type="transmembrane region" description="Helical" evidence="1">
    <location>
        <begin position="48"/>
        <end position="68"/>
    </location>
</feature>
<organism evidence="2 3">
    <name type="scientific">Allacma fusca</name>
    <dbReference type="NCBI Taxonomy" id="39272"/>
    <lineage>
        <taxon>Eukaryota</taxon>
        <taxon>Metazoa</taxon>
        <taxon>Ecdysozoa</taxon>
        <taxon>Arthropoda</taxon>
        <taxon>Hexapoda</taxon>
        <taxon>Collembola</taxon>
        <taxon>Symphypleona</taxon>
        <taxon>Sminthuridae</taxon>
        <taxon>Allacma</taxon>
    </lineage>
</organism>